<reference evidence="2" key="1">
    <citation type="submission" date="2021-02" db="EMBL/GenBank/DDBJ databases">
        <authorList>
            <person name="Nowell W R."/>
        </authorList>
    </citation>
    <scope>NUCLEOTIDE SEQUENCE</scope>
    <source>
        <strain evidence="2">Ploen Becks lab</strain>
    </source>
</reference>
<proteinExistence type="predicted"/>
<gene>
    <name evidence="2" type="ORF">OXX778_LOCUS8493</name>
</gene>
<accession>A0A813VS54</accession>
<organism evidence="2 3">
    <name type="scientific">Brachionus calyciflorus</name>
    <dbReference type="NCBI Taxonomy" id="104777"/>
    <lineage>
        <taxon>Eukaryota</taxon>
        <taxon>Metazoa</taxon>
        <taxon>Spiralia</taxon>
        <taxon>Gnathifera</taxon>
        <taxon>Rotifera</taxon>
        <taxon>Eurotatoria</taxon>
        <taxon>Monogononta</taxon>
        <taxon>Pseudotrocha</taxon>
        <taxon>Ploima</taxon>
        <taxon>Brachionidae</taxon>
        <taxon>Brachionus</taxon>
    </lineage>
</organism>
<evidence type="ECO:0000313" key="3">
    <source>
        <dbReference type="Proteomes" id="UP000663879"/>
    </source>
</evidence>
<protein>
    <submittedName>
        <fullName evidence="2">Uncharacterized protein</fullName>
    </submittedName>
</protein>
<feature type="compositionally biased region" description="Polar residues" evidence="1">
    <location>
        <begin position="41"/>
        <end position="72"/>
    </location>
</feature>
<dbReference type="Proteomes" id="UP000663879">
    <property type="component" value="Unassembled WGS sequence"/>
</dbReference>
<dbReference type="EMBL" id="CAJNOC010001173">
    <property type="protein sequence ID" value="CAF0841741.1"/>
    <property type="molecule type" value="Genomic_DNA"/>
</dbReference>
<dbReference type="AlphaFoldDB" id="A0A813VS54"/>
<comment type="caution">
    <text evidence="2">The sequence shown here is derived from an EMBL/GenBank/DDBJ whole genome shotgun (WGS) entry which is preliminary data.</text>
</comment>
<keyword evidence="3" id="KW-1185">Reference proteome</keyword>
<name>A0A813VS54_9BILA</name>
<sequence>MSDLKNLIKKVITSPYQKSTDFRLETSMNCDSKYGNFSNGEEITSPFQSSEPNYPQNNSLPNTVPSFNNSRNFGLKSTPLDKNSISCLPTTHKSFKMTKLFQKKKNVRILYF</sequence>
<feature type="region of interest" description="Disordered" evidence="1">
    <location>
        <begin position="41"/>
        <end position="73"/>
    </location>
</feature>
<evidence type="ECO:0000256" key="1">
    <source>
        <dbReference type="SAM" id="MobiDB-lite"/>
    </source>
</evidence>
<evidence type="ECO:0000313" key="2">
    <source>
        <dbReference type="EMBL" id="CAF0841741.1"/>
    </source>
</evidence>